<keyword evidence="2" id="KW-0472">Membrane</keyword>
<evidence type="ECO:0000313" key="4">
    <source>
        <dbReference type="Proteomes" id="UP000515663"/>
    </source>
</evidence>
<keyword evidence="2" id="KW-1133">Transmembrane helix</keyword>
<dbReference type="Pfam" id="PF06772">
    <property type="entry name" value="LtrA"/>
    <property type="match status" value="1"/>
</dbReference>
<dbReference type="PANTHER" id="PTHR36840:SF1">
    <property type="entry name" value="BLL5714 PROTEIN"/>
    <property type="match status" value="1"/>
</dbReference>
<feature type="transmembrane region" description="Helical" evidence="2">
    <location>
        <begin position="87"/>
        <end position="108"/>
    </location>
</feature>
<dbReference type="Proteomes" id="UP000515663">
    <property type="component" value="Chromosome"/>
</dbReference>
<organism evidence="3 4">
    <name type="scientific">Gordonia jinghuaiqii</name>
    <dbReference type="NCBI Taxonomy" id="2758710"/>
    <lineage>
        <taxon>Bacteria</taxon>
        <taxon>Bacillati</taxon>
        <taxon>Actinomycetota</taxon>
        <taxon>Actinomycetes</taxon>
        <taxon>Mycobacteriales</taxon>
        <taxon>Gordoniaceae</taxon>
        <taxon>Gordonia</taxon>
    </lineage>
</organism>
<feature type="transmembrane region" description="Helical" evidence="2">
    <location>
        <begin position="120"/>
        <end position="140"/>
    </location>
</feature>
<feature type="transmembrane region" description="Helical" evidence="2">
    <location>
        <begin position="345"/>
        <end position="366"/>
    </location>
</feature>
<reference evidence="4" key="1">
    <citation type="submission" date="2020-07" db="EMBL/GenBank/DDBJ databases">
        <title>novel species isolated from the respiratory tract of Marmot.</title>
        <authorList>
            <person name="Zhang G."/>
        </authorList>
    </citation>
    <scope>NUCLEOTIDE SEQUENCE [LARGE SCALE GENOMIC DNA]</scope>
    <source>
        <strain evidence="4">686</strain>
    </source>
</reference>
<dbReference type="PANTHER" id="PTHR36840">
    <property type="entry name" value="BLL5714 PROTEIN"/>
    <property type="match status" value="1"/>
</dbReference>
<dbReference type="AlphaFoldDB" id="A0A7D7LQ02"/>
<dbReference type="InterPro" id="IPR010640">
    <property type="entry name" value="Low_temperature_requirement_A"/>
</dbReference>
<feature type="transmembrane region" description="Helical" evidence="2">
    <location>
        <begin position="177"/>
        <end position="197"/>
    </location>
</feature>
<protein>
    <submittedName>
        <fullName evidence="3">Low temperature requirement protein A</fullName>
    </submittedName>
</protein>
<dbReference type="KEGG" id="gji:H1R19_16315"/>
<name>A0A7D7LQ02_9ACTN</name>
<evidence type="ECO:0000313" key="3">
    <source>
        <dbReference type="EMBL" id="QMT00460.1"/>
    </source>
</evidence>
<feature type="transmembrane region" description="Helical" evidence="2">
    <location>
        <begin position="55"/>
        <end position="75"/>
    </location>
</feature>
<keyword evidence="2" id="KW-0812">Transmembrane</keyword>
<feature type="region of interest" description="Disordered" evidence="1">
    <location>
        <begin position="1"/>
        <end position="45"/>
    </location>
</feature>
<keyword evidence="4" id="KW-1185">Reference proteome</keyword>
<evidence type="ECO:0000256" key="1">
    <source>
        <dbReference type="SAM" id="MobiDB-lite"/>
    </source>
</evidence>
<sequence>MGAGVLPRTMVDGEAEFSDESSDDGDPVDGDGAVRGGQRTPLLAPPRLRTEDDRAATRLELFFDLAYVLIIHQLAVALKEDLGWDGVLVFAGLFAVTWWSWVTTTLYANRFDTNDVVYRVLKLAATFAVAVMAASASTAVGGDGTVAFGVGYIATRLILAGLYLRAWRHIADARVTINLYFAATVISAVVWGVSLFTSSPTTYILWAVGIGIEALAPLAATRWGPNVPLHLEHLPERFGLFVILVLGESISAIVLGMHDTHWAWSSLSVAALGFTIAAAVWWMYFDIGGAEAKTEIQDDEHAIGSGRADGYVYGHLPLTLGAALLGVGIEQYVLHPIGEMSPAGRWVLCGGLVLFIAGVCAILGWSSSNWRTVFPWPALAIPVVLIVGFIDTALPFASAVVLAVGSIVAVVTGIIRRRRSPVATTET</sequence>
<evidence type="ECO:0000256" key="2">
    <source>
        <dbReference type="SAM" id="Phobius"/>
    </source>
</evidence>
<feature type="transmembrane region" description="Helical" evidence="2">
    <location>
        <begin position="373"/>
        <end position="390"/>
    </location>
</feature>
<feature type="transmembrane region" description="Helical" evidence="2">
    <location>
        <begin position="237"/>
        <end position="256"/>
    </location>
</feature>
<accession>A0A7D7LQ02</accession>
<feature type="transmembrane region" description="Helical" evidence="2">
    <location>
        <begin position="311"/>
        <end position="333"/>
    </location>
</feature>
<feature type="transmembrane region" description="Helical" evidence="2">
    <location>
        <begin position="203"/>
        <end position="225"/>
    </location>
</feature>
<feature type="compositionally biased region" description="Acidic residues" evidence="1">
    <location>
        <begin position="13"/>
        <end position="29"/>
    </location>
</feature>
<gene>
    <name evidence="3" type="ORF">H1R19_16315</name>
</gene>
<dbReference type="EMBL" id="CP059491">
    <property type="protein sequence ID" value="QMT00460.1"/>
    <property type="molecule type" value="Genomic_DNA"/>
</dbReference>
<feature type="transmembrane region" description="Helical" evidence="2">
    <location>
        <begin position="396"/>
        <end position="415"/>
    </location>
</feature>
<feature type="transmembrane region" description="Helical" evidence="2">
    <location>
        <begin position="262"/>
        <end position="284"/>
    </location>
</feature>
<proteinExistence type="predicted"/>
<feature type="transmembrane region" description="Helical" evidence="2">
    <location>
        <begin position="146"/>
        <end position="165"/>
    </location>
</feature>